<accession>A0ABM5J0C0</accession>
<reference evidence="3" key="1">
    <citation type="submission" date="2025-05" db="UniProtKB">
        <authorList>
            <consortium name="EnsemblMetazoa"/>
        </authorList>
    </citation>
    <scope>IDENTIFICATION</scope>
</reference>
<proteinExistence type="predicted"/>
<feature type="signal peptide" evidence="2">
    <location>
        <begin position="1"/>
        <end position="21"/>
    </location>
</feature>
<evidence type="ECO:0000256" key="2">
    <source>
        <dbReference type="SAM" id="SignalP"/>
    </source>
</evidence>
<keyword evidence="4" id="KW-1185">Reference proteome</keyword>
<evidence type="ECO:0000313" key="4">
    <source>
        <dbReference type="Proteomes" id="UP001652700"/>
    </source>
</evidence>
<evidence type="ECO:0000313" key="3">
    <source>
        <dbReference type="EnsemblMetazoa" id="XP_028155548.2"/>
    </source>
</evidence>
<keyword evidence="1 2" id="KW-0732">Signal</keyword>
<feature type="chain" id="PRO_5046183005" evidence="2">
    <location>
        <begin position="22"/>
        <end position="171"/>
    </location>
</feature>
<dbReference type="InterPro" id="IPR036846">
    <property type="entry name" value="GM2-AP_sf"/>
</dbReference>
<dbReference type="EnsemblMetazoa" id="XM_028299747.2">
    <property type="protein sequence ID" value="XP_028155548.2"/>
    <property type="gene ID" value="LOC114349391"/>
</dbReference>
<dbReference type="Proteomes" id="UP001652700">
    <property type="component" value="Unplaced"/>
</dbReference>
<protein>
    <submittedName>
        <fullName evidence="3">Uncharacterized protein</fullName>
    </submittedName>
</protein>
<sequence length="171" mass="18196">MLAKVLNLVFIVLAIVKYSEACNGYSLKMDHIKACADDSITVPQDMDMTLDKNCNIVVSGCVEVLKPIKTAKATYEVSKAPLPAMTGDVDLCQVAGGQLAQAQALLVAYGLPKKCPVAAKKYCVNGKKNINISAHKNQLGMAVGTITAKLNVEHDTGKSCVDIQATISKKK</sequence>
<evidence type="ECO:0000256" key="1">
    <source>
        <dbReference type="ARBA" id="ARBA00022729"/>
    </source>
</evidence>
<dbReference type="RefSeq" id="XP_028155548.2">
    <property type="nucleotide sequence ID" value="XM_028299747.2"/>
</dbReference>
<organism evidence="3 4">
    <name type="scientific">Diabrotica virgifera virgifera</name>
    <name type="common">western corn rootworm</name>
    <dbReference type="NCBI Taxonomy" id="50390"/>
    <lineage>
        <taxon>Eukaryota</taxon>
        <taxon>Metazoa</taxon>
        <taxon>Ecdysozoa</taxon>
        <taxon>Arthropoda</taxon>
        <taxon>Hexapoda</taxon>
        <taxon>Insecta</taxon>
        <taxon>Pterygota</taxon>
        <taxon>Neoptera</taxon>
        <taxon>Endopterygota</taxon>
        <taxon>Coleoptera</taxon>
        <taxon>Polyphaga</taxon>
        <taxon>Cucujiformia</taxon>
        <taxon>Chrysomeloidea</taxon>
        <taxon>Chrysomelidae</taxon>
        <taxon>Galerucinae</taxon>
        <taxon>Diabroticina</taxon>
        <taxon>Diabroticites</taxon>
        <taxon>Diabrotica</taxon>
    </lineage>
</organism>
<dbReference type="Gene3D" id="2.70.220.10">
    <property type="entry name" value="Ganglioside GM2 activator"/>
    <property type="match status" value="1"/>
</dbReference>
<name>A0ABM5J0C0_DIAVI</name>
<dbReference type="GeneID" id="114349391"/>